<evidence type="ECO:0000313" key="8">
    <source>
        <dbReference type="EMBL" id="QEA04040.1"/>
    </source>
</evidence>
<dbReference type="GO" id="GO:0005524">
    <property type="term" value="F:ATP binding"/>
    <property type="evidence" value="ECO:0007669"/>
    <property type="project" value="UniProtKB-KW"/>
</dbReference>
<dbReference type="PROSITE" id="PS01075">
    <property type="entry name" value="ACETATE_KINASE_1"/>
    <property type="match status" value="1"/>
</dbReference>
<protein>
    <submittedName>
        <fullName evidence="8">Acetate kinase</fullName>
        <ecNumber evidence="8">2.7.2.1</ecNumber>
    </submittedName>
</protein>
<dbReference type="PANTHER" id="PTHR21060:SF21">
    <property type="entry name" value="ACETATE KINASE"/>
    <property type="match status" value="1"/>
</dbReference>
<dbReference type="GO" id="GO:0006083">
    <property type="term" value="P:acetate metabolic process"/>
    <property type="evidence" value="ECO:0007669"/>
    <property type="project" value="TreeGrafter"/>
</dbReference>
<gene>
    <name evidence="8" type="primary">ackA</name>
    <name evidence="8" type="ORF">KBTEX_00341</name>
</gene>
<dbReference type="InterPro" id="IPR023865">
    <property type="entry name" value="Aliphatic_acid_kinase_CS"/>
</dbReference>
<dbReference type="PANTHER" id="PTHR21060">
    <property type="entry name" value="ACETATE KINASE"/>
    <property type="match status" value="1"/>
</dbReference>
<dbReference type="SUPFAM" id="SSF53067">
    <property type="entry name" value="Actin-like ATPase domain"/>
    <property type="match status" value="2"/>
</dbReference>
<evidence type="ECO:0000256" key="5">
    <source>
        <dbReference type="ARBA" id="ARBA00022777"/>
    </source>
</evidence>
<name>A0A5B8R612_9ZZZZ</name>
<keyword evidence="6" id="KW-0067">ATP-binding</keyword>
<reference evidence="8" key="1">
    <citation type="submission" date="2019-06" db="EMBL/GenBank/DDBJ databases">
        <authorList>
            <person name="Murdoch R.W."/>
            <person name="Fathepure B."/>
        </authorList>
    </citation>
    <scope>NUCLEOTIDE SEQUENCE</scope>
</reference>
<sequence length="397" mass="41712">MGEGDAVLVLNAGSSSVKFALYHVDAGDALSRALHGELAGIGDAPQFTAEDAGGAAVDAPALPADGDEGSLIAGLVGWLDDYVGSGRSVRAVGHRVVHGGPRHHAPVRVDDAELDYLTSLEPLAPLHQPHNLEPVRQLRASHPDMPQVACFDTAFHRSQPPVAQWFALPRRYRDQGVLRYGFHGLSYEYIAGALPAYDPAAARGRAVVAHLGHGASLCALSEGRSVATTMGFTALDGLPMGRRCGALDPGVVLHLMRSEGLSADAIEDLLYRHSGLYGVSGISDDMHALLDSDAPAAAEAVALFVYRTVREIGSLAAALGGLDAVVFTAGIGEHAAAIRERVSAGLEWLGARLDHDANTRGGPCISTADSTPALWVIPTDEERMIAEHTLALLRRHA</sequence>
<dbReference type="PROSITE" id="PS01076">
    <property type="entry name" value="ACETATE_KINASE_2"/>
    <property type="match status" value="1"/>
</dbReference>
<evidence type="ECO:0000256" key="6">
    <source>
        <dbReference type="ARBA" id="ARBA00022840"/>
    </source>
</evidence>
<keyword evidence="5 8" id="KW-0418">Kinase</keyword>
<evidence type="ECO:0000256" key="2">
    <source>
        <dbReference type="ARBA" id="ARBA00022679"/>
    </source>
</evidence>
<accession>A0A5B8R612</accession>
<evidence type="ECO:0000256" key="1">
    <source>
        <dbReference type="ARBA" id="ARBA00022490"/>
    </source>
</evidence>
<dbReference type="Gene3D" id="3.30.420.40">
    <property type="match status" value="2"/>
</dbReference>
<dbReference type="InterPro" id="IPR004372">
    <property type="entry name" value="Ac/propionate_kinase"/>
</dbReference>
<dbReference type="AlphaFoldDB" id="A0A5B8R612"/>
<keyword evidence="3" id="KW-0479">Metal-binding</keyword>
<dbReference type="PRINTS" id="PR00471">
    <property type="entry name" value="ACETATEKNASE"/>
</dbReference>
<dbReference type="EC" id="2.7.2.1" evidence="8"/>
<dbReference type="Pfam" id="PF00871">
    <property type="entry name" value="Acetate_kinase"/>
    <property type="match status" value="1"/>
</dbReference>
<keyword evidence="4" id="KW-0547">Nucleotide-binding</keyword>
<evidence type="ECO:0000256" key="7">
    <source>
        <dbReference type="ARBA" id="ARBA00022842"/>
    </source>
</evidence>
<evidence type="ECO:0000256" key="4">
    <source>
        <dbReference type="ARBA" id="ARBA00022741"/>
    </source>
</evidence>
<dbReference type="GO" id="GO:0008776">
    <property type="term" value="F:acetate kinase activity"/>
    <property type="evidence" value="ECO:0007669"/>
    <property type="project" value="UniProtKB-EC"/>
</dbReference>
<organism evidence="8">
    <name type="scientific">uncultured organism</name>
    <dbReference type="NCBI Taxonomy" id="155900"/>
    <lineage>
        <taxon>unclassified sequences</taxon>
        <taxon>environmental samples</taxon>
    </lineage>
</organism>
<dbReference type="NCBIfam" id="TIGR00016">
    <property type="entry name" value="ackA"/>
    <property type="match status" value="1"/>
</dbReference>
<keyword evidence="7" id="KW-0460">Magnesium</keyword>
<dbReference type="InterPro" id="IPR000890">
    <property type="entry name" value="Aliphatic_acid_kin_short-chain"/>
</dbReference>
<dbReference type="EMBL" id="MN079078">
    <property type="protein sequence ID" value="QEA04040.1"/>
    <property type="molecule type" value="Genomic_DNA"/>
</dbReference>
<dbReference type="PIRSF" id="PIRSF000722">
    <property type="entry name" value="Acetate_prop_kin"/>
    <property type="match status" value="1"/>
</dbReference>
<dbReference type="InterPro" id="IPR043129">
    <property type="entry name" value="ATPase_NBD"/>
</dbReference>
<dbReference type="HAMAP" id="MF_00020">
    <property type="entry name" value="Acetate_kinase"/>
    <property type="match status" value="1"/>
</dbReference>
<proteinExistence type="inferred from homology"/>
<keyword evidence="2 8" id="KW-0808">Transferase</keyword>
<dbReference type="GO" id="GO:0046872">
    <property type="term" value="F:metal ion binding"/>
    <property type="evidence" value="ECO:0007669"/>
    <property type="project" value="UniProtKB-KW"/>
</dbReference>
<evidence type="ECO:0000256" key="3">
    <source>
        <dbReference type="ARBA" id="ARBA00022723"/>
    </source>
</evidence>
<keyword evidence="1" id="KW-0963">Cytoplasm</keyword>